<evidence type="ECO:0000256" key="1">
    <source>
        <dbReference type="ARBA" id="ARBA00004429"/>
    </source>
</evidence>
<organism evidence="9 10">
    <name type="scientific">Dongia rigui</name>
    <dbReference type="NCBI Taxonomy" id="940149"/>
    <lineage>
        <taxon>Bacteria</taxon>
        <taxon>Pseudomonadati</taxon>
        <taxon>Pseudomonadota</taxon>
        <taxon>Alphaproteobacteria</taxon>
        <taxon>Rhodospirillales</taxon>
        <taxon>Dongiaceae</taxon>
        <taxon>Dongia</taxon>
    </lineage>
</organism>
<dbReference type="PROSITE" id="PS50192">
    <property type="entry name" value="T_SNARE"/>
    <property type="match status" value="1"/>
</dbReference>
<dbReference type="Gene3D" id="1.10.287.950">
    <property type="entry name" value="Methyl-accepting chemotaxis protein"/>
    <property type="match status" value="1"/>
</dbReference>
<dbReference type="InterPro" id="IPR004089">
    <property type="entry name" value="MCPsignal_dom"/>
</dbReference>
<sequence length="436" mass="45075">MTNLSSLSKVTGAVIGLVAAVVLGSVLHLIADAQFGKWITAGEAVLVLVLAVLALRWLRQAQTGIKDALRVSHSAFHGNLEARILAPRDGGDLGALQADIDNMLDIVDAFVRESAASMEYASQGKTFRKVLTRGLPGAFKNGAETINAGTASMDQRVRDLATVAQNFGTKMDGVVRVLSGAASALGSDAETLASAAEETSRQSTAVAAGSEEASVNVQTVASAAEELSSSISEIGRQVTQSMSITTQGVDEAQRTNNQIQMLADAAQRIGAVVQLINDIANQTNLLALNATIEAARAGEAGKGFAVVASEVKNLATQTAKATDEISSNIAEMQRATNESVAAVQHIGKTIGEMSDISTGIASAMEEQGAATQEIARNVQQASAGTAEVSANIVGITEAARDTGRAAERVKDMSGQINSQVEVLQTEVAAFLKSING</sequence>
<reference evidence="9 10" key="1">
    <citation type="journal article" date="2013" name="Antonie Van Leeuwenhoek">
        <title>Dongia rigui sp. nov., isolated from freshwater of a large wetland in Korea.</title>
        <authorList>
            <person name="Baik K.S."/>
            <person name="Hwang Y.M."/>
            <person name="Choi J.S."/>
            <person name="Kwon J."/>
            <person name="Seong C.N."/>
        </authorList>
    </citation>
    <scope>NUCLEOTIDE SEQUENCE [LARGE SCALE GENOMIC DNA]</scope>
    <source>
        <strain evidence="9 10">04SU4-P</strain>
    </source>
</reference>
<keyword evidence="6" id="KW-1133">Transmembrane helix</keyword>
<evidence type="ECO:0000256" key="4">
    <source>
        <dbReference type="ARBA" id="ARBA00029447"/>
    </source>
</evidence>
<comment type="subcellular location">
    <subcellularLocation>
        <location evidence="1">Cell inner membrane</location>
        <topology evidence="1">Multi-pass membrane protein</topology>
    </subcellularLocation>
</comment>
<comment type="caution">
    <text evidence="9">The sequence shown here is derived from an EMBL/GenBank/DDBJ whole genome shotgun (WGS) entry which is preliminary data.</text>
</comment>
<keyword evidence="6" id="KW-0472">Membrane</keyword>
<dbReference type="PANTHER" id="PTHR32089:SF112">
    <property type="entry name" value="LYSOZYME-LIKE PROTEIN-RELATED"/>
    <property type="match status" value="1"/>
</dbReference>
<keyword evidence="6" id="KW-0812">Transmembrane</keyword>
<name>A0ABU5E2V0_9PROT</name>
<evidence type="ECO:0000256" key="6">
    <source>
        <dbReference type="SAM" id="Phobius"/>
    </source>
</evidence>
<evidence type="ECO:0000313" key="9">
    <source>
        <dbReference type="EMBL" id="MDY0873529.1"/>
    </source>
</evidence>
<dbReference type="Proteomes" id="UP001271769">
    <property type="component" value="Unassembled WGS sequence"/>
</dbReference>
<dbReference type="InterPro" id="IPR000727">
    <property type="entry name" value="T_SNARE_dom"/>
</dbReference>
<evidence type="ECO:0000256" key="2">
    <source>
        <dbReference type="ARBA" id="ARBA00022519"/>
    </source>
</evidence>
<keyword evidence="2" id="KW-0997">Cell inner membrane</keyword>
<comment type="similarity">
    <text evidence="4">Belongs to the methyl-accepting chemotaxis (MCP) protein family.</text>
</comment>
<accession>A0ABU5E2V0</accession>
<protein>
    <submittedName>
        <fullName evidence="9">Methyl-accepting chemotaxis protein</fullName>
    </submittedName>
</protein>
<dbReference type="PANTHER" id="PTHR32089">
    <property type="entry name" value="METHYL-ACCEPTING CHEMOTAXIS PROTEIN MCPB"/>
    <property type="match status" value="1"/>
</dbReference>
<keyword evidence="10" id="KW-1185">Reference proteome</keyword>
<evidence type="ECO:0000313" key="10">
    <source>
        <dbReference type="Proteomes" id="UP001271769"/>
    </source>
</evidence>
<evidence type="ECO:0000259" key="7">
    <source>
        <dbReference type="PROSITE" id="PS50111"/>
    </source>
</evidence>
<dbReference type="PROSITE" id="PS50111">
    <property type="entry name" value="CHEMOTAXIS_TRANSDUC_2"/>
    <property type="match status" value="1"/>
</dbReference>
<dbReference type="EMBL" id="JAXCLX010000003">
    <property type="protein sequence ID" value="MDY0873529.1"/>
    <property type="molecule type" value="Genomic_DNA"/>
</dbReference>
<evidence type="ECO:0000259" key="8">
    <source>
        <dbReference type="PROSITE" id="PS50192"/>
    </source>
</evidence>
<evidence type="ECO:0000256" key="3">
    <source>
        <dbReference type="ARBA" id="ARBA00023224"/>
    </source>
</evidence>
<gene>
    <name evidence="9" type="ORF">SMD31_16435</name>
</gene>
<dbReference type="RefSeq" id="WP_320502003.1">
    <property type="nucleotide sequence ID" value="NZ_JAXCLX010000003.1"/>
</dbReference>
<feature type="domain" description="Methyl-accepting transducer" evidence="7">
    <location>
        <begin position="181"/>
        <end position="410"/>
    </location>
</feature>
<keyword evidence="3 5" id="KW-0807">Transducer</keyword>
<dbReference type="SMART" id="SM00283">
    <property type="entry name" value="MA"/>
    <property type="match status" value="1"/>
</dbReference>
<proteinExistence type="inferred from homology"/>
<feature type="domain" description="T-SNARE coiled-coil homology" evidence="8">
    <location>
        <begin position="333"/>
        <end position="395"/>
    </location>
</feature>
<dbReference type="Pfam" id="PF00015">
    <property type="entry name" value="MCPsignal"/>
    <property type="match status" value="1"/>
</dbReference>
<keyword evidence="2" id="KW-1003">Cell membrane</keyword>
<dbReference type="SUPFAM" id="SSF58104">
    <property type="entry name" value="Methyl-accepting chemotaxis protein (MCP) signaling domain"/>
    <property type="match status" value="1"/>
</dbReference>
<evidence type="ECO:0000256" key="5">
    <source>
        <dbReference type="PROSITE-ProRule" id="PRU00284"/>
    </source>
</evidence>
<feature type="transmembrane region" description="Helical" evidence="6">
    <location>
        <begin position="12"/>
        <end position="31"/>
    </location>
</feature>
<feature type="transmembrane region" description="Helical" evidence="6">
    <location>
        <begin position="38"/>
        <end position="58"/>
    </location>
</feature>